<dbReference type="eggNOG" id="ENOG502T1JH">
    <property type="taxonomic scope" value="Eukaryota"/>
</dbReference>
<dbReference type="PANTHER" id="PTHR35167">
    <property type="entry name" value="OS05G0216466 PROTEIN"/>
    <property type="match status" value="1"/>
</dbReference>
<feature type="compositionally biased region" description="Low complexity" evidence="1">
    <location>
        <begin position="71"/>
        <end position="82"/>
    </location>
</feature>
<dbReference type="AlphaFoldDB" id="C5YH24"/>
<gene>
    <name evidence="2" type="ORF">SORBI_3007G176500</name>
</gene>
<feature type="region of interest" description="Disordered" evidence="1">
    <location>
        <begin position="38"/>
        <end position="145"/>
    </location>
</feature>
<dbReference type="Gramene" id="EES15226">
    <property type="protein sequence ID" value="EES15226"/>
    <property type="gene ID" value="SORBI_3007G176500"/>
</dbReference>
<reference evidence="3" key="2">
    <citation type="journal article" date="2018" name="Plant J.">
        <title>The Sorghum bicolor reference genome: improved assembly, gene annotations, a transcriptome atlas, and signatures of genome organization.</title>
        <authorList>
            <person name="McCormick R.F."/>
            <person name="Truong S.K."/>
            <person name="Sreedasyam A."/>
            <person name="Jenkins J."/>
            <person name="Shu S."/>
            <person name="Sims D."/>
            <person name="Kennedy M."/>
            <person name="Amirebrahimi M."/>
            <person name="Weers B.D."/>
            <person name="McKinley B."/>
            <person name="Mattison A."/>
            <person name="Morishige D.T."/>
            <person name="Grimwood J."/>
            <person name="Schmutz J."/>
            <person name="Mullet J.E."/>
        </authorList>
    </citation>
    <scope>NUCLEOTIDE SEQUENCE [LARGE SCALE GENOMIC DNA]</scope>
    <source>
        <strain evidence="3">cv. BTx623</strain>
    </source>
</reference>
<dbReference type="PANTHER" id="PTHR35167:SF3">
    <property type="entry name" value="OS05G0216466 PROTEIN"/>
    <property type="match status" value="1"/>
</dbReference>
<dbReference type="Proteomes" id="UP000000768">
    <property type="component" value="Chromosome 7"/>
</dbReference>
<dbReference type="KEGG" id="sbi:8058030"/>
<dbReference type="OrthoDB" id="694567at2759"/>
<name>C5YH24_SORBI</name>
<dbReference type="InParanoid" id="C5YH24"/>
<reference evidence="2 3" key="1">
    <citation type="journal article" date="2009" name="Nature">
        <title>The Sorghum bicolor genome and the diversification of grasses.</title>
        <authorList>
            <person name="Paterson A.H."/>
            <person name="Bowers J.E."/>
            <person name="Bruggmann R."/>
            <person name="Dubchak I."/>
            <person name="Grimwood J."/>
            <person name="Gundlach H."/>
            <person name="Haberer G."/>
            <person name="Hellsten U."/>
            <person name="Mitros T."/>
            <person name="Poliakov A."/>
            <person name="Schmutz J."/>
            <person name="Spannagl M."/>
            <person name="Tang H."/>
            <person name="Wang X."/>
            <person name="Wicker T."/>
            <person name="Bharti A.K."/>
            <person name="Chapman J."/>
            <person name="Feltus F.A."/>
            <person name="Gowik U."/>
            <person name="Grigoriev I.V."/>
            <person name="Lyons E."/>
            <person name="Maher C.A."/>
            <person name="Martis M."/>
            <person name="Narechania A."/>
            <person name="Otillar R.P."/>
            <person name="Penning B.W."/>
            <person name="Salamov A.A."/>
            <person name="Wang Y."/>
            <person name="Zhang L."/>
            <person name="Carpita N.C."/>
            <person name="Freeling M."/>
            <person name="Gingle A.R."/>
            <person name="Hash C.T."/>
            <person name="Keller B."/>
            <person name="Klein P."/>
            <person name="Kresovich S."/>
            <person name="McCann M.C."/>
            <person name="Ming R."/>
            <person name="Peterson D.G."/>
            <person name="Mehboob-ur-Rahman"/>
            <person name="Ware D."/>
            <person name="Westhoff P."/>
            <person name="Mayer K.F."/>
            <person name="Messing J."/>
            <person name="Rokhsar D.S."/>
        </authorList>
    </citation>
    <scope>NUCLEOTIDE SEQUENCE [LARGE SCALE GENOMIC DNA]</scope>
    <source>
        <strain evidence="3">cv. BTx623</strain>
    </source>
</reference>
<organism evidence="2 3">
    <name type="scientific">Sorghum bicolor</name>
    <name type="common">Sorghum</name>
    <name type="synonym">Sorghum vulgare</name>
    <dbReference type="NCBI Taxonomy" id="4558"/>
    <lineage>
        <taxon>Eukaryota</taxon>
        <taxon>Viridiplantae</taxon>
        <taxon>Streptophyta</taxon>
        <taxon>Embryophyta</taxon>
        <taxon>Tracheophyta</taxon>
        <taxon>Spermatophyta</taxon>
        <taxon>Magnoliopsida</taxon>
        <taxon>Liliopsida</taxon>
        <taxon>Poales</taxon>
        <taxon>Poaceae</taxon>
        <taxon>PACMAD clade</taxon>
        <taxon>Panicoideae</taxon>
        <taxon>Andropogonodae</taxon>
        <taxon>Andropogoneae</taxon>
        <taxon>Sorghinae</taxon>
        <taxon>Sorghum</taxon>
    </lineage>
</organism>
<dbReference type="OMA" id="ERGRVCC"/>
<feature type="compositionally biased region" description="Acidic residues" evidence="1">
    <location>
        <begin position="83"/>
        <end position="95"/>
    </location>
</feature>
<dbReference type="EMBL" id="CM000766">
    <property type="protein sequence ID" value="EES15226.1"/>
    <property type="molecule type" value="Genomic_DNA"/>
</dbReference>
<feature type="compositionally biased region" description="Basic and acidic residues" evidence="1">
    <location>
        <begin position="133"/>
        <end position="145"/>
    </location>
</feature>
<accession>C5YH24</accession>
<protein>
    <submittedName>
        <fullName evidence="2">Uncharacterized protein</fullName>
    </submittedName>
</protein>
<evidence type="ECO:0000313" key="2">
    <source>
        <dbReference type="EMBL" id="EES15226.1"/>
    </source>
</evidence>
<proteinExistence type="predicted"/>
<keyword evidence="3" id="KW-1185">Reference proteome</keyword>
<feature type="compositionally biased region" description="Low complexity" evidence="1">
    <location>
        <begin position="43"/>
        <end position="61"/>
    </location>
</feature>
<dbReference type="HOGENOM" id="CLU_151510_0_0_1"/>
<sequence>MADEAAAQEAPSPARFTARELAAAEQLIHLSESSCSSYAGALPRGSVASASSTSSPRSVNAPQPPPPQPAATPAAAGLLAAAAEEDDDDEEDQDQQEVGGRRRRNKRYRLIAEIYAATEPRPIGAGARRRKADRPSTDAAPEARK</sequence>
<evidence type="ECO:0000256" key="1">
    <source>
        <dbReference type="SAM" id="MobiDB-lite"/>
    </source>
</evidence>
<evidence type="ECO:0000313" key="3">
    <source>
        <dbReference type="Proteomes" id="UP000000768"/>
    </source>
</evidence>